<dbReference type="Gene3D" id="1.10.150.20">
    <property type="entry name" value="5' to 3' exonuclease, C-terminal subdomain"/>
    <property type="match status" value="1"/>
</dbReference>
<evidence type="ECO:0000313" key="2">
    <source>
        <dbReference type="Proteomes" id="UP001499987"/>
    </source>
</evidence>
<protein>
    <recommendedName>
        <fullName evidence="3">DNA-binding protein</fullName>
    </recommendedName>
</protein>
<evidence type="ECO:0008006" key="3">
    <source>
        <dbReference type="Google" id="ProtNLM"/>
    </source>
</evidence>
<organism evidence="1 2">
    <name type="scientific">Kitasatospora arboriphila</name>
    <dbReference type="NCBI Taxonomy" id="258052"/>
    <lineage>
        <taxon>Bacteria</taxon>
        <taxon>Bacillati</taxon>
        <taxon>Actinomycetota</taxon>
        <taxon>Actinomycetes</taxon>
        <taxon>Kitasatosporales</taxon>
        <taxon>Streptomycetaceae</taxon>
        <taxon>Kitasatospora</taxon>
    </lineage>
</organism>
<dbReference type="SUPFAM" id="SSF47789">
    <property type="entry name" value="C-terminal domain of RNA polymerase alpha subunit"/>
    <property type="match status" value="1"/>
</dbReference>
<sequence>MTDQPQGDLPRNIGAPATRALTGAGYTRLDDLAGVPVAELKKLHGMGPKALERLQAALTERGKSLG</sequence>
<dbReference type="EMBL" id="BAAALD010000007">
    <property type="protein sequence ID" value="GAA1073260.1"/>
    <property type="molecule type" value="Genomic_DNA"/>
</dbReference>
<reference evidence="1 2" key="1">
    <citation type="journal article" date="2019" name="Int. J. Syst. Evol. Microbiol.">
        <title>The Global Catalogue of Microorganisms (GCM) 10K type strain sequencing project: providing services to taxonomists for standard genome sequencing and annotation.</title>
        <authorList>
            <consortium name="The Broad Institute Genomics Platform"/>
            <consortium name="The Broad Institute Genome Sequencing Center for Infectious Disease"/>
            <person name="Wu L."/>
            <person name="Ma J."/>
        </authorList>
    </citation>
    <scope>NUCLEOTIDE SEQUENCE [LARGE SCALE GENOMIC DNA]</scope>
    <source>
        <strain evidence="1 2">JCM 13002</strain>
    </source>
</reference>
<keyword evidence="2" id="KW-1185">Reference proteome</keyword>
<comment type="caution">
    <text evidence="1">The sequence shown here is derived from an EMBL/GenBank/DDBJ whole genome shotgun (WGS) entry which is preliminary data.</text>
</comment>
<evidence type="ECO:0000313" key="1">
    <source>
        <dbReference type="EMBL" id="GAA1073260.1"/>
    </source>
</evidence>
<proteinExistence type="predicted"/>
<dbReference type="RefSeq" id="WP_344622387.1">
    <property type="nucleotide sequence ID" value="NZ_BAAALD010000007.1"/>
</dbReference>
<name>A0ABN1TBQ5_9ACTN</name>
<accession>A0ABN1TBQ5</accession>
<dbReference type="Proteomes" id="UP001499987">
    <property type="component" value="Unassembled WGS sequence"/>
</dbReference>
<gene>
    <name evidence="1" type="ORF">GCM10009663_11540</name>
</gene>